<keyword evidence="5" id="KW-0067">ATP-binding</keyword>
<evidence type="ECO:0000256" key="4">
    <source>
        <dbReference type="ARBA" id="ARBA00022777"/>
    </source>
</evidence>
<dbReference type="InterPro" id="IPR000719">
    <property type="entry name" value="Prot_kinase_dom"/>
</dbReference>
<dbReference type="EMBL" id="JAFLCK010000024">
    <property type="protein sequence ID" value="MBN8661723.1"/>
    <property type="molecule type" value="Genomic_DNA"/>
</dbReference>
<proteinExistence type="predicted"/>
<evidence type="ECO:0000256" key="2">
    <source>
        <dbReference type="ARBA" id="ARBA00022679"/>
    </source>
</evidence>
<evidence type="ECO:0000313" key="10">
    <source>
        <dbReference type="Proteomes" id="UP000664277"/>
    </source>
</evidence>
<dbReference type="PANTHER" id="PTHR43289:SF6">
    <property type="entry name" value="SERINE_THREONINE-PROTEIN KINASE NEKL-3"/>
    <property type="match status" value="1"/>
</dbReference>
<dbReference type="SUPFAM" id="SSF56112">
    <property type="entry name" value="Protein kinase-like (PK-like)"/>
    <property type="match status" value="1"/>
</dbReference>
<dbReference type="GO" id="GO:0005524">
    <property type="term" value="F:ATP binding"/>
    <property type="evidence" value="ECO:0007669"/>
    <property type="project" value="UniProtKB-KW"/>
</dbReference>
<feature type="transmembrane region" description="Helical" evidence="7">
    <location>
        <begin position="500"/>
        <end position="523"/>
    </location>
</feature>
<feature type="compositionally biased region" description="Polar residues" evidence="6">
    <location>
        <begin position="469"/>
        <end position="482"/>
    </location>
</feature>
<accession>A0A8J7TP67</accession>
<dbReference type="SUPFAM" id="SSF52058">
    <property type="entry name" value="L domain-like"/>
    <property type="match status" value="1"/>
</dbReference>
<dbReference type="CDD" id="cd14014">
    <property type="entry name" value="STKc_PknB_like"/>
    <property type="match status" value="1"/>
</dbReference>
<keyword evidence="4 9" id="KW-0418">Kinase</keyword>
<feature type="region of interest" description="Disordered" evidence="6">
    <location>
        <begin position="462"/>
        <end position="484"/>
    </location>
</feature>
<evidence type="ECO:0000256" key="6">
    <source>
        <dbReference type="SAM" id="MobiDB-lite"/>
    </source>
</evidence>
<dbReference type="PROSITE" id="PS00108">
    <property type="entry name" value="PROTEIN_KINASE_ST"/>
    <property type="match status" value="1"/>
</dbReference>
<dbReference type="Pfam" id="PF00069">
    <property type="entry name" value="Pkinase"/>
    <property type="match status" value="1"/>
</dbReference>
<name>A0A8J7TP67_9BACT</name>
<comment type="caution">
    <text evidence="9">The sequence shown here is derived from an EMBL/GenBank/DDBJ whole genome shotgun (WGS) entry which is preliminary data.</text>
</comment>
<feature type="compositionally biased region" description="Polar residues" evidence="6">
    <location>
        <begin position="563"/>
        <end position="584"/>
    </location>
</feature>
<dbReference type="Proteomes" id="UP000664277">
    <property type="component" value="Unassembled WGS sequence"/>
</dbReference>
<evidence type="ECO:0000256" key="7">
    <source>
        <dbReference type="SAM" id="Phobius"/>
    </source>
</evidence>
<dbReference type="GO" id="GO:0004674">
    <property type="term" value="F:protein serine/threonine kinase activity"/>
    <property type="evidence" value="ECO:0007669"/>
    <property type="project" value="UniProtKB-KW"/>
</dbReference>
<evidence type="ECO:0000313" key="9">
    <source>
        <dbReference type="EMBL" id="MBN8661723.1"/>
    </source>
</evidence>
<protein>
    <recommendedName>
        <fullName evidence="1">non-specific serine/threonine protein kinase</fullName>
        <ecNumber evidence="1">2.7.11.1</ecNumber>
    </recommendedName>
</protein>
<keyword evidence="3" id="KW-0547">Nucleotide-binding</keyword>
<feature type="compositionally biased region" description="Basic and acidic residues" evidence="6">
    <location>
        <begin position="549"/>
        <end position="559"/>
    </location>
</feature>
<evidence type="ECO:0000256" key="5">
    <source>
        <dbReference type="ARBA" id="ARBA00022840"/>
    </source>
</evidence>
<dbReference type="SMART" id="SM00220">
    <property type="entry name" value="S_TKc"/>
    <property type="match status" value="1"/>
</dbReference>
<dbReference type="Gene3D" id="3.80.10.10">
    <property type="entry name" value="Ribonuclease Inhibitor"/>
    <property type="match status" value="1"/>
</dbReference>
<dbReference type="Gene3D" id="1.10.510.10">
    <property type="entry name" value="Transferase(Phosphotransferase) domain 1"/>
    <property type="match status" value="1"/>
</dbReference>
<keyword evidence="7" id="KW-0472">Membrane</keyword>
<keyword evidence="7" id="KW-1133">Transmembrane helix</keyword>
<dbReference type="PROSITE" id="PS50011">
    <property type="entry name" value="PROTEIN_KINASE_DOM"/>
    <property type="match status" value="1"/>
</dbReference>
<feature type="domain" description="Protein kinase" evidence="8">
    <location>
        <begin position="153"/>
        <end position="435"/>
    </location>
</feature>
<keyword evidence="2" id="KW-0808">Transferase</keyword>
<keyword evidence="9" id="KW-0723">Serine/threonine-protein kinase</keyword>
<dbReference type="InterPro" id="IPR011009">
    <property type="entry name" value="Kinase-like_dom_sf"/>
</dbReference>
<evidence type="ECO:0000256" key="1">
    <source>
        <dbReference type="ARBA" id="ARBA00012513"/>
    </source>
</evidence>
<dbReference type="AlphaFoldDB" id="A0A8J7TP67"/>
<dbReference type="InterPro" id="IPR008271">
    <property type="entry name" value="Ser/Thr_kinase_AS"/>
</dbReference>
<sequence length="905" mass="100403">MLSDLSCQCEESSTQAHESIKEKPLEKSKSRTGEQSSICQRCLKLIPTVERTGSITAFFFKDQRCQCRKPLLERNKPDYSSKAQAPAHVAVYEDSDDYRRQNLAGLETRYHGGELLSKRTSLKTAMQTARANQAQATIAMAELAPGQIIGGCYELIDLAGQGGMGSVYKARHTVLGRLCAVKFLLPSMITPRTWFLFQKEAKLVSTMQHQTICQVYDLGIHNETVPYYCMDFVEGATLENTIVKHGPLSVGATLELFIKVCEGLNYAHKRNVVHKDLKPANLMITGSSNTIEIRILDFGIADLAESARESQGQGLDSEPNSNGLQPKGVLKQADIIGSASYMSPEQFVGDAVDRRSDIYSLGCVIFETLVGAPPFLEQSFEELRHAHLNTLPPSLEAPTGIYFPLSIQAIIAKCLEKKPDHRYQSAAELAADLELALAKKPLQYALEHFKVLEEGRRFSQPKDKYLDAEQSSPRSGASSQADAQKRTELPLQSLAPDLKIFLSALLAVVFLSFAAVYLLLFNLSNDSKKNSRQSSTHIQSSTSTSASTSKDKGKRKELVGDTTGDTTSRGAGNNLTNQRQDNALESSESQSKSPESHDAVLPQASLTSVAQFAVLKAAEQEPSFIAIQPMQNPSQISLEKLEKLEKNTLLIKPLSDSTLNIICAELPTEKIGGLDMTAVKTAETELRWLTEACTKQTRYLRIPVEAPGEISKFTELLPKFQNLQFLIYHVNSRASMPVSVPPGLTYFAVEGAHLPGIRLSDINERHPSRTYGDLVNNNLVRTKLKAIPTSIEFINCELNERTFHFLSHSAKLERLSLKDCRLKDCPIETTAIYGVKSLKIIVSDAQLPDWLKPEALSKAAIALPEELEIVMTAWSDKQCQKLDKQYRAFHPRLRDDSHRFKVTRR</sequence>
<dbReference type="PANTHER" id="PTHR43289">
    <property type="entry name" value="MITOGEN-ACTIVATED PROTEIN KINASE KINASE KINASE 20-RELATED"/>
    <property type="match status" value="1"/>
</dbReference>
<reference evidence="9" key="1">
    <citation type="submission" date="2021-02" db="EMBL/GenBank/DDBJ databases">
        <title>Genome-Resolved Metagenomics of a Microbial Community Performing Photosynthetic Biological Nutrient Removal.</title>
        <authorList>
            <person name="Mcdaniel E.A."/>
        </authorList>
    </citation>
    <scope>NUCLEOTIDE SEQUENCE</scope>
    <source>
        <strain evidence="9">UWPOB_OBS1</strain>
    </source>
</reference>
<feature type="compositionally biased region" description="Low complexity" evidence="6">
    <location>
        <begin position="532"/>
        <end position="548"/>
    </location>
</feature>
<keyword evidence="7" id="KW-0812">Transmembrane</keyword>
<evidence type="ECO:0000256" key="3">
    <source>
        <dbReference type="ARBA" id="ARBA00022741"/>
    </source>
</evidence>
<dbReference type="EC" id="2.7.11.1" evidence="1"/>
<gene>
    <name evidence="9" type="ORF">J0M35_15260</name>
</gene>
<evidence type="ECO:0000259" key="8">
    <source>
        <dbReference type="PROSITE" id="PS50011"/>
    </source>
</evidence>
<feature type="region of interest" description="Disordered" evidence="6">
    <location>
        <begin position="527"/>
        <end position="600"/>
    </location>
</feature>
<dbReference type="InterPro" id="IPR032675">
    <property type="entry name" value="LRR_dom_sf"/>
</dbReference>
<organism evidence="9 10">
    <name type="scientific">Candidatus Obscuribacter phosphatis</name>
    <dbReference type="NCBI Taxonomy" id="1906157"/>
    <lineage>
        <taxon>Bacteria</taxon>
        <taxon>Bacillati</taxon>
        <taxon>Candidatus Melainabacteria</taxon>
        <taxon>Candidatus Obscuribacterales</taxon>
        <taxon>Candidatus Obscuribacteraceae</taxon>
        <taxon>Candidatus Obscuribacter</taxon>
    </lineage>
</organism>
<dbReference type="Gene3D" id="3.30.200.20">
    <property type="entry name" value="Phosphorylase Kinase, domain 1"/>
    <property type="match status" value="1"/>
</dbReference>